<dbReference type="InterPro" id="IPR007863">
    <property type="entry name" value="Peptidase_M16_C"/>
</dbReference>
<dbReference type="InterPro" id="IPR011249">
    <property type="entry name" value="Metalloenz_LuxS/M16"/>
</dbReference>
<comment type="similarity">
    <text evidence="9">Belongs to the peptidase M16 family. UQCRC2/QCR2 subfamily.</text>
</comment>
<keyword evidence="5" id="KW-0809">Transit peptide</keyword>
<evidence type="ECO:0000256" key="8">
    <source>
        <dbReference type="ARBA" id="ARBA00023136"/>
    </source>
</evidence>
<keyword evidence="8" id="KW-0472">Membrane</keyword>
<accession>A0A9P6YAP9</accession>
<evidence type="ECO:0000259" key="11">
    <source>
        <dbReference type="Pfam" id="PF00675"/>
    </source>
</evidence>
<dbReference type="PANTHER" id="PTHR11851">
    <property type="entry name" value="METALLOPROTEASE"/>
    <property type="match status" value="1"/>
</dbReference>
<evidence type="ECO:0000256" key="2">
    <source>
        <dbReference type="ARBA" id="ARBA00022448"/>
    </source>
</evidence>
<evidence type="ECO:0000256" key="7">
    <source>
        <dbReference type="ARBA" id="ARBA00023128"/>
    </source>
</evidence>
<dbReference type="OrthoDB" id="6369905at2759"/>
<evidence type="ECO:0000256" key="10">
    <source>
        <dbReference type="ARBA" id="ARBA00040751"/>
    </source>
</evidence>
<keyword evidence="6" id="KW-0249">Electron transport</keyword>
<dbReference type="InterPro" id="IPR050361">
    <property type="entry name" value="MPP/UQCRC_Complex"/>
</dbReference>
<feature type="domain" description="Peptidase M16 C-terminal" evidence="12">
    <location>
        <begin position="188"/>
        <end position="351"/>
    </location>
</feature>
<keyword evidence="7" id="KW-0496">Mitochondrion</keyword>
<dbReference type="FunFam" id="3.30.830.10:FF:000021">
    <property type="entry name" value="Cytochrome b-c1 complex subunit 2"/>
    <property type="match status" value="1"/>
</dbReference>
<comment type="subcellular location">
    <subcellularLocation>
        <location evidence="1">Mitochondrion inner membrane</location>
        <topology evidence="1">Peripheral membrane protein</topology>
        <orientation evidence="1">Matrix side</orientation>
    </subcellularLocation>
</comment>
<dbReference type="GO" id="GO:0046872">
    <property type="term" value="F:metal ion binding"/>
    <property type="evidence" value="ECO:0007669"/>
    <property type="project" value="InterPro"/>
</dbReference>
<feature type="domain" description="Peptidase M16 N-terminal" evidence="11">
    <location>
        <begin position="38"/>
        <end position="180"/>
    </location>
</feature>
<sequence>MLATSRKAIVSTVSKATYATAATANAIQISSASNGVKVASSQEPGQTASLAVVVNGGARVESGKNAGVAHFLKNYGFKNTYNRTAFRVVREAELSGGVMSTNLSRESLIYAAEFLKGDAELFADILSDVITKQKYQEHEFIDVRNQTASESASAFANAEISAIEATHQLAFRTGLGNSVFAKASNHVNNTTVKDFAKQLFTQGNVALVGTGIEHEALVNLAEQFLNLPTGSAAQLSGSQYFGGEARLEGHDNEYVLAFEGAALDSAEYAALQVLRHALGGELNVKHTTGSGLFAQAASKVDAQIKAFNLGYSDAGLFGVQVSGAQAGVAVAAAVEQLKAAKSLSNEDFARGAAQAKFAATAGFESRLDRLQTLGAQAFRGSKYSAADSVAILEKVSASDVAKVAEKLLKSKPTVVAHGDLHSLPYADSVSL</sequence>
<dbReference type="InterPro" id="IPR011765">
    <property type="entry name" value="Pept_M16_N"/>
</dbReference>
<dbReference type="GO" id="GO:0005743">
    <property type="term" value="C:mitochondrial inner membrane"/>
    <property type="evidence" value="ECO:0007669"/>
    <property type="project" value="UniProtKB-SubCell"/>
</dbReference>
<dbReference type="EMBL" id="JAANIT010000964">
    <property type="protein sequence ID" value="KAG1543155.1"/>
    <property type="molecule type" value="Genomic_DNA"/>
</dbReference>
<evidence type="ECO:0000313" key="13">
    <source>
        <dbReference type="EMBL" id="KAG1543155.1"/>
    </source>
</evidence>
<evidence type="ECO:0000259" key="12">
    <source>
        <dbReference type="Pfam" id="PF05193"/>
    </source>
</evidence>
<dbReference type="SUPFAM" id="SSF63411">
    <property type="entry name" value="LuxS/MPP-like metallohydrolase"/>
    <property type="match status" value="2"/>
</dbReference>
<dbReference type="FunFam" id="3.30.830.10:FF:000039">
    <property type="entry name" value="Ubiquinol-cytochrome c reductase core subunit 2"/>
    <property type="match status" value="1"/>
</dbReference>
<keyword evidence="3" id="KW-0679">Respiratory chain</keyword>
<dbReference type="Pfam" id="PF05193">
    <property type="entry name" value="Peptidase_M16_C"/>
    <property type="match status" value="1"/>
</dbReference>
<evidence type="ECO:0000256" key="4">
    <source>
        <dbReference type="ARBA" id="ARBA00022792"/>
    </source>
</evidence>
<name>A0A9P6YAP9_RHIOR</name>
<reference evidence="13" key="1">
    <citation type="journal article" date="2020" name="Microb. Genom.">
        <title>Genetic diversity of clinical and environmental Mucorales isolates obtained from an investigation of mucormycosis cases among solid organ transplant recipients.</title>
        <authorList>
            <person name="Nguyen M.H."/>
            <person name="Kaul D."/>
            <person name="Muto C."/>
            <person name="Cheng S.J."/>
            <person name="Richter R.A."/>
            <person name="Bruno V.M."/>
            <person name="Liu G."/>
            <person name="Beyhan S."/>
            <person name="Sundermann A.J."/>
            <person name="Mounaud S."/>
            <person name="Pasculle A.W."/>
            <person name="Nierman W.C."/>
            <person name="Driscoll E."/>
            <person name="Cumbie R."/>
            <person name="Clancy C.J."/>
            <person name="Dupont C.L."/>
        </authorList>
    </citation>
    <scope>NUCLEOTIDE SEQUENCE</scope>
    <source>
        <strain evidence="13">GL16</strain>
    </source>
</reference>
<evidence type="ECO:0000256" key="5">
    <source>
        <dbReference type="ARBA" id="ARBA00022946"/>
    </source>
</evidence>
<gene>
    <name evidence="13" type="ORF">G6F51_006845</name>
</gene>
<dbReference type="Pfam" id="PF00675">
    <property type="entry name" value="Peptidase_M16"/>
    <property type="match status" value="1"/>
</dbReference>
<keyword evidence="4" id="KW-0999">Mitochondrion inner membrane</keyword>
<dbReference type="AlphaFoldDB" id="A0A9P6YAP9"/>
<evidence type="ECO:0000256" key="6">
    <source>
        <dbReference type="ARBA" id="ARBA00022982"/>
    </source>
</evidence>
<dbReference type="Gene3D" id="3.30.830.10">
    <property type="entry name" value="Metalloenzyme, LuxS/M16 peptidase-like"/>
    <property type="match status" value="2"/>
</dbReference>
<dbReference type="PANTHER" id="PTHR11851:SF209">
    <property type="entry name" value="CYTOCHROME B-C1 COMPLEX SUBUNIT 2, MITOCHONDRIAL"/>
    <property type="match status" value="1"/>
</dbReference>
<proteinExistence type="inferred from homology"/>
<comment type="caution">
    <text evidence="13">The sequence shown here is derived from an EMBL/GenBank/DDBJ whole genome shotgun (WGS) entry which is preliminary data.</text>
</comment>
<keyword evidence="2" id="KW-0813">Transport</keyword>
<evidence type="ECO:0000313" key="14">
    <source>
        <dbReference type="Proteomes" id="UP000717996"/>
    </source>
</evidence>
<evidence type="ECO:0000256" key="9">
    <source>
        <dbReference type="ARBA" id="ARBA00038146"/>
    </source>
</evidence>
<dbReference type="Proteomes" id="UP000717996">
    <property type="component" value="Unassembled WGS sequence"/>
</dbReference>
<evidence type="ECO:0000256" key="1">
    <source>
        <dbReference type="ARBA" id="ARBA00004443"/>
    </source>
</evidence>
<protein>
    <recommendedName>
        <fullName evidence="10">Cytochrome b-c1 complex subunit 2, mitochondrial</fullName>
    </recommendedName>
</protein>
<evidence type="ECO:0000256" key="3">
    <source>
        <dbReference type="ARBA" id="ARBA00022660"/>
    </source>
</evidence>
<organism evidence="13 14">
    <name type="scientific">Rhizopus oryzae</name>
    <name type="common">Mucormycosis agent</name>
    <name type="synonym">Rhizopus arrhizus var. delemar</name>
    <dbReference type="NCBI Taxonomy" id="64495"/>
    <lineage>
        <taxon>Eukaryota</taxon>
        <taxon>Fungi</taxon>
        <taxon>Fungi incertae sedis</taxon>
        <taxon>Mucoromycota</taxon>
        <taxon>Mucoromycotina</taxon>
        <taxon>Mucoromycetes</taxon>
        <taxon>Mucorales</taxon>
        <taxon>Mucorineae</taxon>
        <taxon>Rhizopodaceae</taxon>
        <taxon>Rhizopus</taxon>
    </lineage>
</organism>